<dbReference type="KEGG" id="pth:PTH_0991"/>
<sequence>MTELMFPYYYITKHMYCQEGIRVERTWKENGLYELSFDCLVVEKVLGWLEREDTEAERMVAYGLCLAAVAYFLAGIFHYIF</sequence>
<organism evidence="2 3">
    <name type="scientific">Pelotomaculum thermopropionicum (strain DSM 13744 / JCM 10971 / SI)</name>
    <dbReference type="NCBI Taxonomy" id="370438"/>
    <lineage>
        <taxon>Bacteria</taxon>
        <taxon>Bacillati</taxon>
        <taxon>Bacillota</taxon>
        <taxon>Clostridia</taxon>
        <taxon>Eubacteriales</taxon>
        <taxon>Desulfotomaculaceae</taxon>
        <taxon>Pelotomaculum</taxon>
    </lineage>
</organism>
<keyword evidence="1" id="KW-0472">Membrane</keyword>
<dbReference type="EMBL" id="AP009389">
    <property type="protein sequence ID" value="BAF59172.1"/>
    <property type="molecule type" value="Genomic_DNA"/>
</dbReference>
<protein>
    <submittedName>
        <fullName evidence="2">Uncharacterized protein</fullName>
    </submittedName>
</protein>
<keyword evidence="1" id="KW-0812">Transmembrane</keyword>
<proteinExistence type="predicted"/>
<feature type="transmembrane region" description="Helical" evidence="1">
    <location>
        <begin position="59"/>
        <end position="80"/>
    </location>
</feature>
<dbReference type="HOGENOM" id="CLU_2570763_0_0_9"/>
<keyword evidence="1" id="KW-1133">Transmembrane helix</keyword>
<gene>
    <name evidence="2" type="ordered locus">PTH_0991</name>
</gene>
<dbReference type="Proteomes" id="UP000006556">
    <property type="component" value="Chromosome"/>
</dbReference>
<reference evidence="3" key="1">
    <citation type="journal article" date="2008" name="Genome Res.">
        <title>The genome of Pelotomaculum thermopropionicum reveals niche-associated evolution in anaerobic microbiota.</title>
        <authorList>
            <person name="Kosaka T."/>
            <person name="Kato S."/>
            <person name="Shimoyama T."/>
            <person name="Ishii S."/>
            <person name="Abe T."/>
            <person name="Watanabe K."/>
        </authorList>
    </citation>
    <scope>NUCLEOTIDE SEQUENCE [LARGE SCALE GENOMIC DNA]</scope>
    <source>
        <strain evidence="3">DSM 13744 / JCM 10971 / SI</strain>
    </source>
</reference>
<dbReference type="AlphaFoldDB" id="A5D3J9"/>
<evidence type="ECO:0000256" key="1">
    <source>
        <dbReference type="SAM" id="Phobius"/>
    </source>
</evidence>
<evidence type="ECO:0000313" key="2">
    <source>
        <dbReference type="EMBL" id="BAF59172.1"/>
    </source>
</evidence>
<name>A5D3J9_PELTS</name>
<accession>A5D3J9</accession>
<evidence type="ECO:0000313" key="3">
    <source>
        <dbReference type="Proteomes" id="UP000006556"/>
    </source>
</evidence>
<keyword evidence="3" id="KW-1185">Reference proteome</keyword>